<dbReference type="Pfam" id="PF25803">
    <property type="entry name" value="Spectrin_SYNE1_2"/>
    <property type="match status" value="1"/>
</dbReference>
<dbReference type="GO" id="GO:0031965">
    <property type="term" value="C:nuclear membrane"/>
    <property type="evidence" value="ECO:0007669"/>
    <property type="project" value="UniProtKB-SubCell"/>
</dbReference>
<dbReference type="FunFam" id="1.20.58.60:FF:000181">
    <property type="entry name" value="Spectrin repeat containing, nuclear envelope 1a"/>
    <property type="match status" value="1"/>
</dbReference>
<sequence>MEERIRTEALGESKQHIPEKKNEVQKVENFLEELLSARESFAKLSQRAQALNEEGHGAGREVRLASQNLTSYQNLVKTVKEKLRTCQVALQEHQALEEALQSMWSWVKDIQDKLVSAESTVGSKATLERRLMQIQEILLMKGEGEVKLNMAIGKGEQALRSSNEEGQKMIQTQLQTLKDVWNDIINTSMSCQSCLESVISQWNDHLERKSQLDQWLESVDHKIEQPLQIQIGLKEKFSQLDHFQAIVSDIEDHSSDLHRLTEQAKELYEKTEDASIREAAEKELKTQFSDITTVAKEKMRNVEDIVKDHLLYLDAIHEFTDWLHSAKEELHRWSDASGDTSAIRKKLAKINELIDSRQIGASRLSRVETLAPAVKQNTTPSGCELLDAEMQALQSDWKQWEESIFQTQNNLEDIVSQMALSEQEFTAQVAQLEKALQQFTTLLAVCSQKLTLLDGKQTDQEIIECWHQEKETLDALTKAENMTEDLKTQLNDLCRFSRDLSTYSAKVSGLIKEYNSLCLQASKGCQNKEQVLQQRFRTAFRDFQQWLVSSKITTAKCFDMPQNINEALTSLQKIQESLSESENGQHKLNIVVFKGELLSTILPQEKAKVIQAKVVTAKEDWKNFLSTLHQKESALENLKIQMKGFEASAEPLQDWLNTTEKMVQESSSRLHDLPAKRREQQKLQEKVSRMDRIVAEHHQFSHGMKELQDWMADAVHMLESYCLPTADKSVLDSRMLKLERLLSLKQEKEIQMKMMLTRGESVLQNTSPEGVPVIQQQLQTLKETWASLLSSCIHSKSQLEGALSEWTSYQDDVRKFSSWMDKVEASMNASERQCAELREKTAGLSKAKLLSEEVLSHSSLLETIEAKGTGMTEHYVTQLELQELQEQYRFLKDRTMEAVTKSEKLLHLHHEYQRKLKAFEVWLEKEQEKLECLSYLEGDAETHESTLRDLQELQVNCAEGQALLNAALHGREEVIPWGIPQIEDRALESMRQDWQVYQHRLSEARTQLNTTLNRLRLMEKKFQKVDDWLKTLEEKVNIRTGRQSDRATKEMQLQQMKKWHEEITIYKDDVEEVGVLAQQILEESHTTSRMGNQATQLTSRYQALIFHVLEQIKFLEEEIRSMEESDLAFCTYTDWYGATSQKLKNVVTKTDVVDKTAMEKKMQKLELLLSDMDVGHNLLKSAREKGDRAIKYMEGNKAEKLRKEISDYMEQLEELASSIRKEHVALEKCLQLSKEFSDKYKAQTQWLTEYQAILHTQVEPKTELYEKKAQLSKYKSVQQTVLSHEPSIKSVTEKGEALLELVHDVTLGDKIQKLQANYQELCNAAKAHVESLEVKVKEHEDYNSDLQEVEKWLLQMSSRLVTPDLMESSSVEIITQQLANHKAMMEEIAGFEDHLNSLKNKGDYLINQCAEHLQAKFKQNIQTHLQGTRDSYSAVCSTAQRVYQSLEHELQKHVNHQDTLQQCQAWLSTVQPELKPSMWPPFSLADAIKQVKHFRALQEQASTYLDLLCSMCDLSDTRVKNTATDIQQTKQTIEQQIMHSQYLAQGWEEIKQMKAELWIYFQDADHQLQNLKRRWAELELNIAQNMVLQVKEFSQKLHSKEAALTAVTEKVNKLTQGQESPEHKEIGHFSNQWLELCLQANNLLIQREEDLQRTRDYHDRMNVVEIFLQKFTKEWDNLARSDAESTTVHLEALKTLALALQERRFALEDLKDQKQKMMEHLNLDDKELVKEQTGHFQQRWSQLEDLVKRKIQVSVTTLEELSLVHSKFQELMEWAEEQQPSISEALKQSPPPDLAQSLLMDHLTICSELEAKQVVLKALIKDADRVMTNLGLNERQILQKSLSDAQNHMGCLSDLVGQRRKYLNKALSEKTQFLMAAFQATNQIQQHEKKVMFHEHICLLPEDVSKQIRTCKSAQASLKAYQSEITGLWAQGRDLMKETSEQEKNEVLNKLQELQNVYDTVLQKCSQQLVELEKNMVSRKYFKEDLDKASHWIKQADIVTFPEINLMNSNSELYSQLAKYQQILEQSPEYENLLLTLERDGQEILPSLNEVDHSYLDEKLNALPQQFNIVIALAKDKFYKVQEAIHARKEYASLIELTTKALTELEDQFLSMNKAPGALLSKEGVSLQQDYKGLLDEVVNLGAAMDELNQKKEAFRSTGQPWKPEEMLKLTTLYHKLKRQIEQRINLLEDTIEAYKEHEEMCLRLETQLEAVKKEQMKVNEETLPAEEKLKNYHSLAGSLQETGILLKRVTEHLEGLCPQLDPSTYETANRQVQSWQEKTKLLHAAIGDTVMECENRLVQSIDFQTEICRSLDWLRWVKTELNGTLSLDPKLQNIQEEIRKVQIHQEEVQSSLRIMNALNRKEKERYMKAKELIPADLENSLAELSELDCEVQEAIHMRQAVLTKLYSLCQRYYQVIQTAGDWLEDAQQLLHLARNGLDVESSEENLRNHTEFFSTENQFLGHLEELQTLVSEMEPFIQATAREELLQNVAVLEEKGKGTKQESEIQQDQLQKHTSQWQEYQTTRQQVIELMNKAEEKLSEFSVAKAPSGHETEEKLLAHKSLVSMVNAFHEKITALEEKASQLEKVGNDASKATISRSMTTVWQRWARLRSVAQEQEKILEDAVQKWKGFNDKIQKATIMIDQLQGRLPESSVEKASKTELLDLLGYHSTFILELEQQLSPLGLLKQHAVSMLQDVEMETSSQDKLPFMQEIKAMQDRCHNMQQKVKKSGKLVKQELKEREEVELEINIVKSWIQETREYLLNPTMEIDAQLEELQALLSEVATHRQAVEKMAEQQQNKYLGLYTILPSELSLQLAEVGLALITIHDQIQAKEKEAQHSKTLNQEFGQKIQMIAKELNGILSKLKEKTSNIPQAKIDQKILGEELDSCNIKLVELDASVQDFAEQNNQLAKQLANRIEKLTGLHQQTIRQAEYRAAKLKQAASHLEEYSEMLEFILKWIEKAKSLVHGSITWNSASQLRDQFMAYQTMLEESGEIHGDLESMNEKTEYLSSVYCTEGMTQQVSELGRQTEELQQIIKLRLQNLQDAAKDMKKFEAEVKTLHAALEQAQATLTSPELGRLSLKEQLSHRQHLLSEMESLKPKVHAVQACQSALRMPEEVVTSLQICHTALRLQEEASRLQHMAIQQCNIMQEAVVQYEQYEQEMKHLQQMIEGAHREIQDKPVATSNIQELQAQISRHEELAQKIKGYQEQIASLNSKCKMLTMKAKHATMLLTVTEVEGLSEGMEELDSELLPTPSAHPSVVMMTAGRCHTLLSPVTEESGEEGTNSEISSPPACRSPSPVANTDASVNQ</sequence>
<dbReference type="FunFam" id="1.20.58.60:FF:000231">
    <property type="entry name" value="Spectrin repeat containing, nuclear envelope 1a"/>
    <property type="match status" value="1"/>
</dbReference>
<dbReference type="Gene3D" id="1.20.58.60">
    <property type="match status" value="13"/>
</dbReference>
<keyword evidence="9" id="KW-0946">Virion</keyword>
<evidence type="ECO:0000256" key="2">
    <source>
        <dbReference type="ARBA" id="ARBA00022553"/>
    </source>
</evidence>
<comment type="subcellular location">
    <subcellularLocation>
        <location evidence="1">Nucleus membrane</location>
    </subcellularLocation>
</comment>
<reference evidence="9 10" key="1">
    <citation type="journal article" date="2020" name="G3 (Bethesda)">
        <title>Draft Genome of the Common Snapping Turtle, Chelydra serpentina, a Model for Phenotypic Plasticity in Reptiles.</title>
        <authorList>
            <person name="Das D."/>
            <person name="Singh S.K."/>
            <person name="Bierstedt J."/>
            <person name="Erickson A."/>
            <person name="Galli G.L.J."/>
            <person name="Crossley D.A. 2nd"/>
            <person name="Rhen T."/>
        </authorList>
    </citation>
    <scope>NUCLEOTIDE SEQUENCE [LARGE SCALE GENOMIC DNA]</scope>
    <source>
        <strain evidence="9">KW</strain>
    </source>
</reference>
<dbReference type="PANTHER" id="PTHR14514">
    <property type="entry name" value="PKA ANCHORING PROTEIN"/>
    <property type="match status" value="1"/>
</dbReference>
<evidence type="ECO:0000256" key="4">
    <source>
        <dbReference type="ARBA" id="ARBA00023136"/>
    </source>
</evidence>
<evidence type="ECO:0000256" key="5">
    <source>
        <dbReference type="ARBA" id="ARBA00023242"/>
    </source>
</evidence>
<evidence type="ECO:0000256" key="7">
    <source>
        <dbReference type="SAM" id="MobiDB-lite"/>
    </source>
</evidence>
<feature type="coiled-coil region" evidence="6">
    <location>
        <begin position="250"/>
        <end position="277"/>
    </location>
</feature>
<evidence type="ECO:0000313" key="9">
    <source>
        <dbReference type="EMBL" id="KAG6937088.1"/>
    </source>
</evidence>
<feature type="coiled-coil region" evidence="6">
    <location>
        <begin position="2769"/>
        <end position="2796"/>
    </location>
</feature>
<evidence type="ECO:0000259" key="8">
    <source>
        <dbReference type="Pfam" id="PF25803"/>
    </source>
</evidence>
<feature type="coiled-coil region" evidence="6">
    <location>
        <begin position="2178"/>
        <end position="2222"/>
    </location>
</feature>
<feature type="coiled-coil region" evidence="6">
    <location>
        <begin position="820"/>
        <end position="847"/>
    </location>
</feature>
<evidence type="ECO:0000256" key="6">
    <source>
        <dbReference type="SAM" id="Coils"/>
    </source>
</evidence>
<keyword evidence="5" id="KW-0539">Nucleus</keyword>
<feature type="coiled-coil region" evidence="6">
    <location>
        <begin position="1937"/>
        <end position="1964"/>
    </location>
</feature>
<evidence type="ECO:0000256" key="1">
    <source>
        <dbReference type="ARBA" id="ARBA00004126"/>
    </source>
</evidence>
<feature type="non-terminal residue" evidence="9">
    <location>
        <position position="1"/>
    </location>
</feature>
<dbReference type="FunFam" id="1.20.58.60:FF:000177">
    <property type="entry name" value="nesprin-1 isoform X5"/>
    <property type="match status" value="1"/>
</dbReference>
<evidence type="ECO:0000313" key="10">
    <source>
        <dbReference type="Proteomes" id="UP000765507"/>
    </source>
</evidence>
<comment type="caution">
    <text evidence="9">The sequence shown here is derived from an EMBL/GenBank/DDBJ whole genome shotgun (WGS) entry which is preliminary data.</text>
</comment>
<keyword evidence="10" id="KW-1185">Reference proteome</keyword>
<feature type="coiled-coil region" evidence="6">
    <location>
        <begin position="3150"/>
        <end position="3225"/>
    </location>
</feature>
<dbReference type="InterPro" id="IPR002017">
    <property type="entry name" value="Spectrin_repeat"/>
</dbReference>
<dbReference type="PANTHER" id="PTHR14514:SF3">
    <property type="entry name" value="NESPRIN-1"/>
    <property type="match status" value="1"/>
</dbReference>
<feature type="coiled-coil region" evidence="6">
    <location>
        <begin position="1311"/>
        <end position="1349"/>
    </location>
</feature>
<feature type="coiled-coil region" evidence="6">
    <location>
        <begin position="3044"/>
        <end position="3071"/>
    </location>
</feature>
<dbReference type="CDD" id="cd00176">
    <property type="entry name" value="SPEC"/>
    <property type="match status" value="1"/>
</dbReference>
<feature type="coiled-coil region" evidence="6">
    <location>
        <begin position="1198"/>
        <end position="1229"/>
    </location>
</feature>
<keyword evidence="6" id="KW-0175">Coiled coil</keyword>
<dbReference type="SUPFAM" id="SSF46966">
    <property type="entry name" value="Spectrin repeat"/>
    <property type="match status" value="17"/>
</dbReference>
<feature type="domain" description="Nesprin-1/3 spectrin repeats region" evidence="8">
    <location>
        <begin position="421"/>
        <end position="526"/>
    </location>
</feature>
<organism evidence="9 10">
    <name type="scientific">Chelydra serpentina</name>
    <name type="common">Snapping turtle</name>
    <name type="synonym">Testudo serpentina</name>
    <dbReference type="NCBI Taxonomy" id="8475"/>
    <lineage>
        <taxon>Eukaryota</taxon>
        <taxon>Metazoa</taxon>
        <taxon>Chordata</taxon>
        <taxon>Craniata</taxon>
        <taxon>Vertebrata</taxon>
        <taxon>Euteleostomi</taxon>
        <taxon>Archelosauria</taxon>
        <taxon>Testudinata</taxon>
        <taxon>Testudines</taxon>
        <taxon>Cryptodira</taxon>
        <taxon>Durocryptodira</taxon>
        <taxon>Americhelydia</taxon>
        <taxon>Chelydroidea</taxon>
        <taxon>Chelydridae</taxon>
        <taxon>Chelydra</taxon>
    </lineage>
</organism>
<dbReference type="InterPro" id="IPR057932">
    <property type="entry name" value="Spectrin_SYNE1_3"/>
</dbReference>
<accession>A0A8T1T7N8</accession>
<dbReference type="Pfam" id="PF00435">
    <property type="entry name" value="Spectrin"/>
    <property type="match status" value="4"/>
</dbReference>
<dbReference type="OrthoDB" id="18853at2759"/>
<feature type="region of interest" description="Disordered" evidence="7">
    <location>
        <begin position="3276"/>
        <end position="3311"/>
    </location>
</feature>
<feature type="compositionally biased region" description="Polar residues" evidence="7">
    <location>
        <begin position="3301"/>
        <end position="3311"/>
    </location>
</feature>
<dbReference type="Proteomes" id="UP000765507">
    <property type="component" value="Unassembled WGS sequence"/>
</dbReference>
<dbReference type="SMART" id="SM00150">
    <property type="entry name" value="SPEC"/>
    <property type="match status" value="12"/>
</dbReference>
<gene>
    <name evidence="9" type="primary">SYNE1</name>
    <name evidence="9" type="ORF">G0U57_010891</name>
</gene>
<name>A0A8T1T7N8_CHESE</name>
<keyword evidence="3" id="KW-0677">Repeat</keyword>
<dbReference type="FunFam" id="1.20.58.60:FF:000386">
    <property type="entry name" value="Spectrin repeat containing, nuclear envelope 1a"/>
    <property type="match status" value="1"/>
</dbReference>
<feature type="coiled-coil region" evidence="6">
    <location>
        <begin position="1696"/>
        <end position="1727"/>
    </location>
</feature>
<keyword evidence="9" id="KW-0261">Viral envelope protein</keyword>
<dbReference type="EMBL" id="JAHGAV010000028">
    <property type="protein sequence ID" value="KAG6937088.1"/>
    <property type="molecule type" value="Genomic_DNA"/>
</dbReference>
<proteinExistence type="predicted"/>
<protein>
    <submittedName>
        <fullName evidence="9">Spectrin repeat containing nuclear envelope protein 1</fullName>
    </submittedName>
</protein>
<keyword evidence="4" id="KW-0472">Membrane</keyword>
<evidence type="ECO:0000256" key="3">
    <source>
        <dbReference type="ARBA" id="ARBA00022737"/>
    </source>
</evidence>
<dbReference type="InterPro" id="IPR018159">
    <property type="entry name" value="Spectrin/alpha-actinin"/>
</dbReference>
<keyword evidence="2" id="KW-0597">Phosphoprotein</keyword>